<dbReference type="EMBL" id="JBHTIV010000005">
    <property type="protein sequence ID" value="MFD0931995.1"/>
    <property type="molecule type" value="Genomic_DNA"/>
</dbReference>
<feature type="transmembrane region" description="Helical" evidence="6">
    <location>
        <begin position="310"/>
        <end position="330"/>
    </location>
</feature>
<evidence type="ECO:0000256" key="3">
    <source>
        <dbReference type="ARBA" id="ARBA00022692"/>
    </source>
</evidence>
<dbReference type="InterPro" id="IPR050833">
    <property type="entry name" value="Poly_Biosynth_Transport"/>
</dbReference>
<dbReference type="Proteomes" id="UP001597049">
    <property type="component" value="Unassembled WGS sequence"/>
</dbReference>
<feature type="transmembrane region" description="Helical" evidence="6">
    <location>
        <begin position="233"/>
        <end position="254"/>
    </location>
</feature>
<keyword evidence="4 6" id="KW-1133">Transmembrane helix</keyword>
<evidence type="ECO:0000256" key="4">
    <source>
        <dbReference type="ARBA" id="ARBA00022989"/>
    </source>
</evidence>
<gene>
    <name evidence="7" type="ORF">ACFQ0R_05205</name>
</gene>
<comment type="caution">
    <text evidence="7">The sequence shown here is derived from an EMBL/GenBank/DDBJ whole genome shotgun (WGS) entry which is preliminary data.</text>
</comment>
<feature type="transmembrane region" description="Helical" evidence="6">
    <location>
        <begin position="162"/>
        <end position="182"/>
    </location>
</feature>
<organism evidence="7 8">
    <name type="scientific">Psychroflexus salinarum</name>
    <dbReference type="NCBI Taxonomy" id="546024"/>
    <lineage>
        <taxon>Bacteria</taxon>
        <taxon>Pseudomonadati</taxon>
        <taxon>Bacteroidota</taxon>
        <taxon>Flavobacteriia</taxon>
        <taxon>Flavobacteriales</taxon>
        <taxon>Flavobacteriaceae</taxon>
        <taxon>Psychroflexus</taxon>
    </lineage>
</organism>
<evidence type="ECO:0000256" key="1">
    <source>
        <dbReference type="ARBA" id="ARBA00004651"/>
    </source>
</evidence>
<comment type="subcellular location">
    <subcellularLocation>
        <location evidence="1">Cell membrane</location>
        <topology evidence="1">Multi-pass membrane protein</topology>
    </subcellularLocation>
</comment>
<dbReference type="InterPro" id="IPR002797">
    <property type="entry name" value="Polysacc_synth"/>
</dbReference>
<dbReference type="RefSeq" id="WP_379657318.1">
    <property type="nucleotide sequence ID" value="NZ_JBHTIV010000005.1"/>
</dbReference>
<keyword evidence="3 6" id="KW-0812">Transmembrane</keyword>
<evidence type="ECO:0000313" key="8">
    <source>
        <dbReference type="Proteomes" id="UP001597049"/>
    </source>
</evidence>
<sequence>MIRRLQNTLKDSDFKEILTKGFSFLLIRIVGTLLSFAFTFYITNTYGKVEWGLIALGFSIFTIISIFGRLGLDSNLVKFYSQYENLQDTGVFYWAWLKVFLFSTLLSLIVYNFGEALVTDVFLKPKPELLPYLNWLLPSIPFWTTVFVSAAIMRARKMNRAFAFYTLVGRFGILLLIILLMAHDNVLFIIKSHFFGLICLSMMSLVHAILILKKPTFKTDQNTWGFVKEALPMMLSSSILVLMSWMDTFVMGVYENEADVGIYSVAVKITTLTTFSLQAINSILAPKIAKSYANNETINYKKFIQFSTKINFIMTFVVVGFIVILSPYLLGLFGQGFEAGVSVLIILCAGQMINSLSGSVGVVMQMIGEQKMFQNFMVSALIINLILTLILTPKYGGSGAATATVLSMIFWNIAGATYLKKKKNIQTYFKPF</sequence>
<dbReference type="PANTHER" id="PTHR30250:SF11">
    <property type="entry name" value="O-ANTIGEN TRANSPORTER-RELATED"/>
    <property type="match status" value="1"/>
</dbReference>
<feature type="transmembrane region" description="Helical" evidence="6">
    <location>
        <begin position="194"/>
        <end position="212"/>
    </location>
</feature>
<feature type="transmembrane region" description="Helical" evidence="6">
    <location>
        <begin position="21"/>
        <end position="43"/>
    </location>
</feature>
<accession>A0ABW3GQB9</accession>
<feature type="transmembrane region" description="Helical" evidence="6">
    <location>
        <begin position="399"/>
        <end position="419"/>
    </location>
</feature>
<evidence type="ECO:0000256" key="5">
    <source>
        <dbReference type="ARBA" id="ARBA00023136"/>
    </source>
</evidence>
<feature type="transmembrane region" description="Helical" evidence="6">
    <location>
        <begin position="376"/>
        <end position="393"/>
    </location>
</feature>
<keyword evidence="5 6" id="KW-0472">Membrane</keyword>
<evidence type="ECO:0000313" key="7">
    <source>
        <dbReference type="EMBL" id="MFD0931995.1"/>
    </source>
</evidence>
<keyword evidence="8" id="KW-1185">Reference proteome</keyword>
<protein>
    <submittedName>
        <fullName evidence="7">Oligosaccharide flippase family protein</fullName>
    </submittedName>
</protein>
<evidence type="ECO:0000256" key="2">
    <source>
        <dbReference type="ARBA" id="ARBA00022475"/>
    </source>
</evidence>
<proteinExistence type="predicted"/>
<evidence type="ECO:0000256" key="6">
    <source>
        <dbReference type="SAM" id="Phobius"/>
    </source>
</evidence>
<feature type="transmembrane region" description="Helical" evidence="6">
    <location>
        <begin position="133"/>
        <end position="153"/>
    </location>
</feature>
<reference evidence="8" key="1">
    <citation type="journal article" date="2019" name="Int. J. Syst. Evol. Microbiol.">
        <title>The Global Catalogue of Microorganisms (GCM) 10K type strain sequencing project: providing services to taxonomists for standard genome sequencing and annotation.</title>
        <authorList>
            <consortium name="The Broad Institute Genomics Platform"/>
            <consortium name="The Broad Institute Genome Sequencing Center for Infectious Disease"/>
            <person name="Wu L."/>
            <person name="Ma J."/>
        </authorList>
    </citation>
    <scope>NUCLEOTIDE SEQUENCE [LARGE SCALE GENOMIC DNA]</scope>
    <source>
        <strain evidence="8">CCUG 56752</strain>
    </source>
</reference>
<dbReference type="PANTHER" id="PTHR30250">
    <property type="entry name" value="PST FAMILY PREDICTED COLANIC ACID TRANSPORTER"/>
    <property type="match status" value="1"/>
</dbReference>
<feature type="transmembrane region" description="Helical" evidence="6">
    <location>
        <begin position="342"/>
        <end position="364"/>
    </location>
</feature>
<feature type="transmembrane region" description="Helical" evidence="6">
    <location>
        <begin position="260"/>
        <end position="280"/>
    </location>
</feature>
<name>A0ABW3GQB9_9FLAO</name>
<dbReference type="Pfam" id="PF01943">
    <property type="entry name" value="Polysacc_synt"/>
    <property type="match status" value="1"/>
</dbReference>
<keyword evidence="2" id="KW-1003">Cell membrane</keyword>
<feature type="transmembrane region" description="Helical" evidence="6">
    <location>
        <begin position="49"/>
        <end position="70"/>
    </location>
</feature>
<feature type="transmembrane region" description="Helical" evidence="6">
    <location>
        <begin position="91"/>
        <end position="113"/>
    </location>
</feature>